<sequence length="343" mass="38993">EDVNFAEKLIHYYCRTIADVYDESLELYSLHAHLHLPSQVRLHGGLSTSSAFTFESCIKYLKSKVHGTKHLASQIAYWYDVETMIKITQIEIAVPCGINKINIQNEQMNDYRHTLMNIIRTHGQDVDNISFYKRYKQLFITFHTVLYDQRYKCRSYIISYVTNRDVKDTLSYGNIISDNTFAIKKKSNLHCITENGLVTIKDRNKSYVGCCLCEGSLTEIEAAADRLDKEMNTDLESDCEIVMNFDKSNASQELSQYSMVTTPSNPTGSTMRSLLMTSFDNGSSAYQTLNDIQRITKDKNYGEGLEISTSEEDIDEEEDESDDGNNSSEERVAISTSTASTKG</sequence>
<comment type="caution">
    <text evidence="2">The sequence shown here is derived from an EMBL/GenBank/DDBJ whole genome shotgun (WGS) entry which is preliminary data.</text>
</comment>
<evidence type="ECO:0000313" key="3">
    <source>
        <dbReference type="Proteomes" id="UP000663838"/>
    </source>
</evidence>
<gene>
    <name evidence="2" type="ORF">TOA249_LOCUS25213</name>
</gene>
<feature type="non-terminal residue" evidence="2">
    <location>
        <position position="1"/>
    </location>
</feature>
<dbReference type="EMBL" id="CAJOBS010002694">
    <property type="protein sequence ID" value="CAF4830052.1"/>
    <property type="molecule type" value="Genomic_DNA"/>
</dbReference>
<dbReference type="AlphaFoldDB" id="A0A821QRM5"/>
<name>A0A821QRM5_9BILA</name>
<evidence type="ECO:0000256" key="1">
    <source>
        <dbReference type="SAM" id="MobiDB-lite"/>
    </source>
</evidence>
<feature type="region of interest" description="Disordered" evidence="1">
    <location>
        <begin position="300"/>
        <end position="343"/>
    </location>
</feature>
<protein>
    <submittedName>
        <fullName evidence="2">Uncharacterized protein</fullName>
    </submittedName>
</protein>
<reference evidence="2" key="1">
    <citation type="submission" date="2021-02" db="EMBL/GenBank/DDBJ databases">
        <authorList>
            <person name="Nowell W R."/>
        </authorList>
    </citation>
    <scope>NUCLEOTIDE SEQUENCE</scope>
</reference>
<organism evidence="2 3">
    <name type="scientific">Rotaria socialis</name>
    <dbReference type="NCBI Taxonomy" id="392032"/>
    <lineage>
        <taxon>Eukaryota</taxon>
        <taxon>Metazoa</taxon>
        <taxon>Spiralia</taxon>
        <taxon>Gnathifera</taxon>
        <taxon>Rotifera</taxon>
        <taxon>Eurotatoria</taxon>
        <taxon>Bdelloidea</taxon>
        <taxon>Philodinida</taxon>
        <taxon>Philodinidae</taxon>
        <taxon>Rotaria</taxon>
    </lineage>
</organism>
<feature type="compositionally biased region" description="Polar residues" evidence="1">
    <location>
        <begin position="334"/>
        <end position="343"/>
    </location>
</feature>
<accession>A0A821QRM5</accession>
<evidence type="ECO:0000313" key="2">
    <source>
        <dbReference type="EMBL" id="CAF4830052.1"/>
    </source>
</evidence>
<proteinExistence type="predicted"/>
<feature type="compositionally biased region" description="Acidic residues" evidence="1">
    <location>
        <begin position="309"/>
        <end position="323"/>
    </location>
</feature>
<dbReference type="Proteomes" id="UP000663838">
    <property type="component" value="Unassembled WGS sequence"/>
</dbReference>